<proteinExistence type="predicted"/>
<name>S5DM48_9ACTN</name>
<reference evidence="1" key="1">
    <citation type="journal article" date="2013" name="Sci. Rep.">
        <title>Metagenomics uncovers a new group of low GC and ultra-small marine Actinobacteria.</title>
        <authorList>
            <person name="Ghai R."/>
            <person name="Mizuno C.M."/>
            <person name="Picazo A."/>
            <person name="Camacho A."/>
            <person name="Rodriguez-Valera F."/>
        </authorList>
    </citation>
    <scope>NUCLEOTIDE SEQUENCE</scope>
</reference>
<dbReference type="AlphaFoldDB" id="S5DM48"/>
<sequence>MRPIQISLLILVFSFCSVLETYNYEINVDDDNINHNGKLIIDIIDSQLFDDSLELNFQFYPNSQTLSDFYVLTFDMKFREDYESDFDGVCIGPTWNEAKPGELTVILNKEDNFKSKVIANFDSNSLEDRCEKYIYYLRYFQANINSEQKIFFGVATDYAELYPDAPNYWLVNKNNEIEKIGTSNIKKYSIYFELSK</sequence>
<accession>S5DM48</accession>
<organism evidence="1">
    <name type="scientific">Candidatus Actinomarina minuta</name>
    <dbReference type="NCBI Taxonomy" id="1389454"/>
    <lineage>
        <taxon>Bacteria</taxon>
        <taxon>Bacillati</taxon>
        <taxon>Actinomycetota</taxon>
        <taxon>Actinomycetes</taxon>
        <taxon>Candidatus Actinomarinidae</taxon>
        <taxon>Candidatus Actinomarinales</taxon>
        <taxon>Candidatus Actinomarineae</taxon>
        <taxon>Candidatus Actinomarinaceae</taxon>
        <taxon>Candidatus Actinomarina</taxon>
    </lineage>
</organism>
<dbReference type="EMBL" id="KC811147">
    <property type="protein sequence ID" value="AGQ19964.1"/>
    <property type="molecule type" value="Genomic_DNA"/>
</dbReference>
<protein>
    <submittedName>
        <fullName evidence="1">MedDCM-OCT-S44-C50-cds24</fullName>
    </submittedName>
</protein>
<evidence type="ECO:0000313" key="1">
    <source>
        <dbReference type="EMBL" id="AGQ19964.1"/>
    </source>
</evidence>